<evidence type="ECO:0000256" key="1">
    <source>
        <dbReference type="SAM" id="MobiDB-lite"/>
    </source>
</evidence>
<gene>
    <name evidence="2" type="ORF">SAMN06893096_112106</name>
</gene>
<dbReference type="AlphaFoldDB" id="A0A239J319"/>
<sequence>MAPVTDDTAPAGRGDTAPARRGDDGGDPACWLRRVCPACGRLADADPPVRCTACGGLLPAD</sequence>
<keyword evidence="3" id="KW-1185">Reference proteome</keyword>
<organism evidence="2 3">
    <name type="scientific">Geodermatophilus pulveris</name>
    <dbReference type="NCBI Taxonomy" id="1564159"/>
    <lineage>
        <taxon>Bacteria</taxon>
        <taxon>Bacillati</taxon>
        <taxon>Actinomycetota</taxon>
        <taxon>Actinomycetes</taxon>
        <taxon>Geodermatophilales</taxon>
        <taxon>Geodermatophilaceae</taxon>
        <taxon>Geodermatophilus</taxon>
    </lineage>
</organism>
<dbReference type="Proteomes" id="UP000198373">
    <property type="component" value="Unassembled WGS sequence"/>
</dbReference>
<proteinExistence type="predicted"/>
<evidence type="ECO:0000313" key="2">
    <source>
        <dbReference type="EMBL" id="SNT00072.1"/>
    </source>
</evidence>
<evidence type="ECO:0000313" key="3">
    <source>
        <dbReference type="Proteomes" id="UP000198373"/>
    </source>
</evidence>
<name>A0A239J319_9ACTN</name>
<dbReference type="OrthoDB" id="8451629at2"/>
<reference evidence="3" key="1">
    <citation type="submission" date="2017-06" db="EMBL/GenBank/DDBJ databases">
        <authorList>
            <person name="Varghese N."/>
            <person name="Submissions S."/>
        </authorList>
    </citation>
    <scope>NUCLEOTIDE SEQUENCE [LARGE SCALE GENOMIC DNA]</scope>
    <source>
        <strain evidence="3">DSM 46839</strain>
    </source>
</reference>
<protein>
    <submittedName>
        <fullName evidence="2">Uncharacterized protein</fullName>
    </submittedName>
</protein>
<accession>A0A239J319</accession>
<dbReference type="EMBL" id="FZOO01000012">
    <property type="protein sequence ID" value="SNT00072.1"/>
    <property type="molecule type" value="Genomic_DNA"/>
</dbReference>
<feature type="region of interest" description="Disordered" evidence="1">
    <location>
        <begin position="1"/>
        <end position="29"/>
    </location>
</feature>